<organism evidence="2 3">
    <name type="scientific">Floccifex porci</name>
    <dbReference type="NCBI Taxonomy" id="2606629"/>
    <lineage>
        <taxon>Bacteria</taxon>
        <taxon>Bacillati</taxon>
        <taxon>Bacillota</taxon>
        <taxon>Erysipelotrichia</taxon>
        <taxon>Erysipelotrichales</taxon>
        <taxon>Erysipelotrichaceae</taxon>
        <taxon>Floccifex</taxon>
    </lineage>
</organism>
<dbReference type="PANTHER" id="PTHR37804">
    <property type="entry name" value="CDAA REGULATORY PROTEIN CDAR"/>
    <property type="match status" value="1"/>
</dbReference>
<dbReference type="Proteomes" id="UP000470082">
    <property type="component" value="Unassembled WGS sequence"/>
</dbReference>
<proteinExistence type="predicted"/>
<name>A0A7X2T3Q1_9FIRM</name>
<dbReference type="PANTHER" id="PTHR37804:SF1">
    <property type="entry name" value="CDAA REGULATORY PROTEIN CDAR"/>
    <property type="match status" value="1"/>
</dbReference>
<keyword evidence="1" id="KW-1133">Transmembrane helix</keyword>
<dbReference type="Gene3D" id="2.170.120.30">
    <property type="match status" value="1"/>
</dbReference>
<dbReference type="EMBL" id="VUMM01000004">
    <property type="protein sequence ID" value="MSS01233.1"/>
    <property type="molecule type" value="Genomic_DNA"/>
</dbReference>
<keyword evidence="3" id="KW-1185">Reference proteome</keyword>
<evidence type="ECO:0008006" key="4">
    <source>
        <dbReference type="Google" id="ProtNLM"/>
    </source>
</evidence>
<sequence>MIMENKPNHFYEVIRSIFSPVFRKFSKLIDRILFNNKGMIIVSLLLSIMICITIDYDSIRVKLFNDLTTSVTISDVQVNVKADEDNYEISGVPGTVSVSLTGNSTDIQVFRQQKGVIVTCDLSKCKQGKNLVNLTVDSLPSNISAKVSPETIEVNLNPKVTATFSLSCELLVGTGQKVTDFETPVLSKKQVTIKASQETLESIRVVKALVDATGQYDDFVTKAKLVAYDINGNVINVDFGDEEIEASVTLAKEE</sequence>
<keyword evidence="1" id="KW-0472">Membrane</keyword>
<dbReference type="AlphaFoldDB" id="A0A7X2T3Q1"/>
<protein>
    <recommendedName>
        <fullName evidence="4">YbbR-like protein</fullName>
    </recommendedName>
</protein>
<gene>
    <name evidence="2" type="ORF">FYJ50_03795</name>
</gene>
<keyword evidence="1" id="KW-0812">Transmembrane</keyword>
<comment type="caution">
    <text evidence="2">The sequence shown here is derived from an EMBL/GenBank/DDBJ whole genome shotgun (WGS) entry which is preliminary data.</text>
</comment>
<dbReference type="InterPro" id="IPR053154">
    <property type="entry name" value="c-di-AMP_regulator"/>
</dbReference>
<dbReference type="Gene3D" id="2.170.120.40">
    <property type="entry name" value="YbbR-like domain"/>
    <property type="match status" value="1"/>
</dbReference>
<feature type="transmembrane region" description="Helical" evidence="1">
    <location>
        <begin position="38"/>
        <end position="56"/>
    </location>
</feature>
<reference evidence="2 3" key="1">
    <citation type="submission" date="2019-08" db="EMBL/GenBank/DDBJ databases">
        <title>In-depth cultivation of the pig gut microbiome towards novel bacterial diversity and tailored functional studies.</title>
        <authorList>
            <person name="Wylensek D."/>
            <person name="Hitch T.C.A."/>
            <person name="Clavel T."/>
        </authorList>
    </citation>
    <scope>NUCLEOTIDE SEQUENCE [LARGE SCALE GENOMIC DNA]</scope>
    <source>
        <strain evidence="2 3">LKV-178-WT-2G</strain>
    </source>
</reference>
<evidence type="ECO:0000313" key="2">
    <source>
        <dbReference type="EMBL" id="MSS01233.1"/>
    </source>
</evidence>
<dbReference type="Pfam" id="PF07949">
    <property type="entry name" value="YbbR"/>
    <property type="match status" value="2"/>
</dbReference>
<accession>A0A7X2T3Q1</accession>
<evidence type="ECO:0000313" key="3">
    <source>
        <dbReference type="Proteomes" id="UP000470082"/>
    </source>
</evidence>
<dbReference type="InterPro" id="IPR012505">
    <property type="entry name" value="YbbR"/>
</dbReference>
<evidence type="ECO:0000256" key="1">
    <source>
        <dbReference type="SAM" id="Phobius"/>
    </source>
</evidence>